<dbReference type="EMBL" id="JAKRYL010000039">
    <property type="protein sequence ID" value="MCL7749773.1"/>
    <property type="molecule type" value="Genomic_DNA"/>
</dbReference>
<dbReference type="AlphaFoldDB" id="A0A9X2CWW3"/>
<keyword evidence="1" id="KW-0413">Isomerase</keyword>
<organism evidence="1 2">
    <name type="scientific">Halalkalibacter alkaliphilus</name>
    <dbReference type="NCBI Taxonomy" id="2917993"/>
    <lineage>
        <taxon>Bacteria</taxon>
        <taxon>Bacillati</taxon>
        <taxon>Bacillota</taxon>
        <taxon>Bacilli</taxon>
        <taxon>Bacillales</taxon>
        <taxon>Bacillaceae</taxon>
        <taxon>Halalkalibacter</taxon>
    </lineage>
</organism>
<dbReference type="Gene3D" id="3.20.20.150">
    <property type="entry name" value="Divalent-metal-dependent TIM barrel enzymes"/>
    <property type="match status" value="1"/>
</dbReference>
<dbReference type="Proteomes" id="UP001139150">
    <property type="component" value="Unassembled WGS sequence"/>
</dbReference>
<evidence type="ECO:0000313" key="1">
    <source>
        <dbReference type="EMBL" id="MCL7749773.1"/>
    </source>
</evidence>
<gene>
    <name evidence="1" type="ORF">MF646_21900</name>
</gene>
<dbReference type="InterPro" id="IPR050312">
    <property type="entry name" value="IolE/XylAMocC-like"/>
</dbReference>
<accession>A0A9X2CWW3</accession>
<keyword evidence="2" id="KW-1185">Reference proteome</keyword>
<dbReference type="RefSeq" id="WP_250098630.1">
    <property type="nucleotide sequence ID" value="NZ_JAKRYL010000039.1"/>
</dbReference>
<sequence>MANKHNIKRGISLFSFQEKYYTGEMSLEDCIAMVSKLGVRGIEMLPDQMIPGYPSISYNLSDEFVVNWHEWMAKYDTEPISLDVYGETKVYKNRMTTHKEIVEQLIDLMRVAKKLDFKIVRLTFHLPIEVIEMCIPYAEEFDIKIAVEAHAPHILTSEWVSKNIELAQKKGTKHFGIMPDLGTFSKTIPRVVINESLRHGGQNHITEYIDNVYKNREIPNDLIEKVTKMGANPVDIWLAQRVVIGVWTYHDPKYLLELMPYITHIHGKFYEMNDDNKEPDVDYENVMPYLIEGGYSGYIMSEYEGQRLTQDIDTGYDEVEQVRRHQEMLKRHLEKTHSV</sequence>
<name>A0A9X2CWW3_9BACI</name>
<protein>
    <submittedName>
        <fullName evidence="1">Sugar phosphate isomerase/epimerase</fullName>
    </submittedName>
</protein>
<reference evidence="1" key="1">
    <citation type="submission" date="2022-02" db="EMBL/GenBank/DDBJ databases">
        <title>Halalkalibacter sp. nov. isolated from Lonar Lake, India.</title>
        <authorList>
            <person name="Joshi A."/>
            <person name="Thite S."/>
            <person name="Lodha T."/>
        </authorList>
    </citation>
    <scope>NUCLEOTIDE SEQUENCE</scope>
    <source>
        <strain evidence="1">MEB205</strain>
    </source>
</reference>
<dbReference type="GO" id="GO:0016853">
    <property type="term" value="F:isomerase activity"/>
    <property type="evidence" value="ECO:0007669"/>
    <property type="project" value="UniProtKB-KW"/>
</dbReference>
<comment type="caution">
    <text evidence="1">The sequence shown here is derived from an EMBL/GenBank/DDBJ whole genome shotgun (WGS) entry which is preliminary data.</text>
</comment>
<proteinExistence type="predicted"/>
<evidence type="ECO:0000313" key="2">
    <source>
        <dbReference type="Proteomes" id="UP001139150"/>
    </source>
</evidence>
<dbReference type="PANTHER" id="PTHR12110:SF41">
    <property type="entry name" value="INOSOSE DEHYDRATASE"/>
    <property type="match status" value="1"/>
</dbReference>
<dbReference type="InterPro" id="IPR036237">
    <property type="entry name" value="Xyl_isomerase-like_sf"/>
</dbReference>
<dbReference type="SUPFAM" id="SSF51658">
    <property type="entry name" value="Xylose isomerase-like"/>
    <property type="match status" value="1"/>
</dbReference>
<dbReference type="PANTHER" id="PTHR12110">
    <property type="entry name" value="HYDROXYPYRUVATE ISOMERASE"/>
    <property type="match status" value="1"/>
</dbReference>